<accession>A0A7V8N2L1</accession>
<name>A0A7V8N2L1_9LACT</name>
<evidence type="ECO:0000256" key="1">
    <source>
        <dbReference type="ARBA" id="ARBA00009209"/>
    </source>
</evidence>
<feature type="active site" description="Nucleophile" evidence="5">
    <location>
        <position position="58"/>
    </location>
</feature>
<dbReference type="InterPro" id="IPR019834">
    <property type="entry name" value="Glyco_hydro_8_CS"/>
</dbReference>
<evidence type="ECO:0000256" key="2">
    <source>
        <dbReference type="ARBA" id="ARBA00022729"/>
    </source>
</evidence>
<keyword evidence="2" id="KW-0732">Signal</keyword>
<evidence type="ECO:0000313" key="7">
    <source>
        <dbReference type="EMBL" id="MBA0017501.1"/>
    </source>
</evidence>
<gene>
    <name evidence="7" type="ORF">HZR21_10385</name>
</gene>
<keyword evidence="4 6" id="KW-0326">Glycosidase</keyword>
<evidence type="ECO:0000256" key="5">
    <source>
        <dbReference type="PROSITE-ProRule" id="PRU10058"/>
    </source>
</evidence>
<comment type="similarity">
    <text evidence="1 6">Belongs to the glycosyl hydrolase 8 (cellulase D) family.</text>
</comment>
<dbReference type="Pfam" id="PF01270">
    <property type="entry name" value="Glyco_hydro_8"/>
    <property type="match status" value="1"/>
</dbReference>
<evidence type="ECO:0000313" key="8">
    <source>
        <dbReference type="Proteomes" id="UP000530186"/>
    </source>
</evidence>
<sequence>MLITILAAQKGYIKEAQFMRLFHYYRSFRISEENTLMKWKQEKTDKGWKSVDDNNATDGDLDIAYALIQAEKIWPDSIEHYGDAAQKLLESIKNNNYSEKTGLLTVGNWATVDPKAETLIRFSDMMPTYYKAFADFTNDPFWTKLEENATKALTQMSQETPTGLLPDFAWVGANSITPVKPYEVSGKNDGDYAYNSARVPLRLADSDNPKVEKSVK</sequence>
<proteinExistence type="inferred from homology"/>
<dbReference type="PRINTS" id="PR00735">
    <property type="entry name" value="GLHYDRLASE8"/>
</dbReference>
<keyword evidence="6" id="KW-0119">Carbohydrate metabolism</keyword>
<evidence type="ECO:0000256" key="6">
    <source>
        <dbReference type="RuleBase" id="RU361167"/>
    </source>
</evidence>
<dbReference type="EMBL" id="JACBNY010000029">
    <property type="protein sequence ID" value="MBA0017501.1"/>
    <property type="molecule type" value="Genomic_DNA"/>
</dbReference>
<comment type="caution">
    <text evidence="7">The sequence shown here is derived from an EMBL/GenBank/DDBJ whole genome shotgun (WGS) entry which is preliminary data.</text>
</comment>
<keyword evidence="8" id="KW-1185">Reference proteome</keyword>
<keyword evidence="3 6" id="KW-0378">Hydrolase</keyword>
<reference evidence="7 8" key="1">
    <citation type="submission" date="2020-07" db="EMBL/GenBank/DDBJ databases">
        <authorList>
            <person name="Hilgarth M."/>
            <person name="Werum V."/>
            <person name="Vogel R.F."/>
        </authorList>
    </citation>
    <scope>NUCLEOTIDE SEQUENCE [LARGE SCALE GENOMIC DNA]</scope>
    <source>
        <strain evidence="7 8">DSM 28961</strain>
    </source>
</reference>
<dbReference type="Proteomes" id="UP000530186">
    <property type="component" value="Unassembled WGS sequence"/>
</dbReference>
<dbReference type="PROSITE" id="PS00812">
    <property type="entry name" value="GLYCOSYL_HYDROL_F8"/>
    <property type="match status" value="1"/>
</dbReference>
<protein>
    <recommendedName>
        <fullName evidence="6">Glucanase</fullName>
        <ecNumber evidence="6">3.2.1.-</ecNumber>
    </recommendedName>
</protein>
<dbReference type="SUPFAM" id="SSF48208">
    <property type="entry name" value="Six-hairpin glycosidases"/>
    <property type="match status" value="1"/>
</dbReference>
<dbReference type="GO" id="GO:0004553">
    <property type="term" value="F:hydrolase activity, hydrolyzing O-glycosyl compounds"/>
    <property type="evidence" value="ECO:0007669"/>
    <property type="project" value="InterPro"/>
</dbReference>
<dbReference type="GO" id="GO:0000272">
    <property type="term" value="P:polysaccharide catabolic process"/>
    <property type="evidence" value="ECO:0007669"/>
    <property type="project" value="UniProtKB-KW"/>
</dbReference>
<keyword evidence="6" id="KW-0624">Polysaccharide degradation</keyword>
<dbReference type="InterPro" id="IPR008928">
    <property type="entry name" value="6-hairpin_glycosidase_sf"/>
</dbReference>
<dbReference type="EC" id="3.2.1.-" evidence="6"/>
<dbReference type="InterPro" id="IPR012341">
    <property type="entry name" value="6hp_glycosidase-like_sf"/>
</dbReference>
<organism evidence="7 8">
    <name type="scientific">Pseudolactococcus laudensis</name>
    <dbReference type="NCBI Taxonomy" id="1494461"/>
    <lineage>
        <taxon>Bacteria</taxon>
        <taxon>Bacillati</taxon>
        <taxon>Bacillota</taxon>
        <taxon>Bacilli</taxon>
        <taxon>Lactobacillales</taxon>
        <taxon>Streptococcaceae</taxon>
        <taxon>Pseudolactococcus</taxon>
    </lineage>
</organism>
<dbReference type="Gene3D" id="1.50.10.10">
    <property type="match status" value="1"/>
</dbReference>
<dbReference type="AlphaFoldDB" id="A0A7V8N2L1"/>
<evidence type="ECO:0000256" key="3">
    <source>
        <dbReference type="ARBA" id="ARBA00022801"/>
    </source>
</evidence>
<dbReference type="InterPro" id="IPR002037">
    <property type="entry name" value="Glyco_hydro_8"/>
</dbReference>
<evidence type="ECO:0000256" key="4">
    <source>
        <dbReference type="ARBA" id="ARBA00023295"/>
    </source>
</evidence>